<reference evidence="1 2" key="1">
    <citation type="submission" date="2023-04" db="EMBL/GenBank/DDBJ databases">
        <title>Streptomyces chengmaiensis sp. nov. isolated from the stem of mangrove plant in Hainan.</title>
        <authorList>
            <person name="Huang X."/>
            <person name="Zhou S."/>
            <person name="Chu X."/>
            <person name="Xie Y."/>
            <person name="Lin Y."/>
        </authorList>
    </citation>
    <scope>NUCLEOTIDE SEQUENCE [LARGE SCALE GENOMIC DNA]</scope>
    <source>
        <strain evidence="1 2">HNM0663</strain>
    </source>
</reference>
<proteinExistence type="predicted"/>
<dbReference type="Proteomes" id="UP001223144">
    <property type="component" value="Unassembled WGS sequence"/>
</dbReference>
<gene>
    <name evidence="1" type="ORF">QCN29_13710</name>
</gene>
<evidence type="ECO:0000313" key="1">
    <source>
        <dbReference type="EMBL" id="MDH2389831.1"/>
    </source>
</evidence>
<organism evidence="1 2">
    <name type="scientific">Streptomyces chengmaiensis</name>
    <dbReference type="NCBI Taxonomy" id="3040919"/>
    <lineage>
        <taxon>Bacteria</taxon>
        <taxon>Bacillati</taxon>
        <taxon>Actinomycetota</taxon>
        <taxon>Actinomycetes</taxon>
        <taxon>Kitasatosporales</taxon>
        <taxon>Streptomycetaceae</taxon>
        <taxon>Streptomyces</taxon>
    </lineage>
</organism>
<keyword evidence="2" id="KW-1185">Reference proteome</keyword>
<evidence type="ECO:0000313" key="2">
    <source>
        <dbReference type="Proteomes" id="UP001223144"/>
    </source>
</evidence>
<dbReference type="RefSeq" id="WP_279928158.1">
    <property type="nucleotide sequence ID" value="NZ_JARWBG010000013.1"/>
</dbReference>
<accession>A0ABT6HM75</accession>
<comment type="caution">
    <text evidence="1">The sequence shown here is derived from an EMBL/GenBank/DDBJ whole genome shotgun (WGS) entry which is preliminary data.</text>
</comment>
<sequence>MRPARVSGGSPPLLLTFEEHLKGIPEHPKPADPAVLSGGCLSVPDDGPAGLTSLPTVAGGHVVRRDPEFDVPVPERLRRRTGGPRGLLHMLMQSSGV</sequence>
<name>A0ABT6HM75_9ACTN</name>
<protein>
    <submittedName>
        <fullName evidence="1">Uncharacterized protein</fullName>
    </submittedName>
</protein>
<dbReference type="EMBL" id="JARWBG010000013">
    <property type="protein sequence ID" value="MDH2389831.1"/>
    <property type="molecule type" value="Genomic_DNA"/>
</dbReference>